<comment type="subcellular location">
    <subcellularLocation>
        <location evidence="2">Cytoplasm</location>
    </subcellularLocation>
    <subcellularLocation>
        <location evidence="1">Nucleus</location>
    </subcellularLocation>
</comment>
<dbReference type="Proteomes" id="UP000246464">
    <property type="component" value="Chromosome 13"/>
</dbReference>
<evidence type="ECO:0000256" key="3">
    <source>
        <dbReference type="ARBA" id="ARBA00009264"/>
    </source>
</evidence>
<dbReference type="PANTHER" id="PTHR10418">
    <property type="entry name" value="SECURIN-3"/>
    <property type="match status" value="1"/>
</dbReference>
<evidence type="ECO:0000256" key="5">
    <source>
        <dbReference type="ARBA" id="ARBA00022618"/>
    </source>
</evidence>
<evidence type="ECO:0000256" key="6">
    <source>
        <dbReference type="ARBA" id="ARBA00022737"/>
    </source>
</evidence>
<dbReference type="InterPro" id="IPR006940">
    <property type="entry name" value="Securin_separation_inhibitor"/>
</dbReference>
<keyword evidence="10" id="KW-0729">SH3-binding</keyword>
<accession>A0A2U9CA94</accession>
<evidence type="ECO:0000256" key="13">
    <source>
        <dbReference type="ARBA" id="ARBA00039185"/>
    </source>
</evidence>
<keyword evidence="6" id="KW-0677">Repeat</keyword>
<dbReference type="GO" id="GO:0017124">
    <property type="term" value="F:SH3 domain binding"/>
    <property type="evidence" value="ECO:0007669"/>
    <property type="project" value="UniProtKB-KW"/>
</dbReference>
<keyword evidence="9" id="KW-0832">Ubl conjugation</keyword>
<gene>
    <name evidence="14" type="ORF">SMAX5B_009320</name>
</gene>
<dbReference type="GO" id="GO:0045143">
    <property type="term" value="P:homologous chromosome segregation"/>
    <property type="evidence" value="ECO:0007669"/>
    <property type="project" value="TreeGrafter"/>
</dbReference>
<protein>
    <recommendedName>
        <fullName evidence="13">Securin</fullName>
    </recommendedName>
</protein>
<keyword evidence="5" id="KW-0132">Cell division</keyword>
<evidence type="ECO:0000256" key="1">
    <source>
        <dbReference type="ARBA" id="ARBA00004123"/>
    </source>
</evidence>
<evidence type="ECO:0000256" key="4">
    <source>
        <dbReference type="ARBA" id="ARBA00022490"/>
    </source>
</evidence>
<dbReference type="Pfam" id="PF04856">
    <property type="entry name" value="Securin"/>
    <property type="match status" value="1"/>
</dbReference>
<evidence type="ECO:0000256" key="10">
    <source>
        <dbReference type="ARBA" id="ARBA00023036"/>
    </source>
</evidence>
<keyword evidence="11" id="KW-0539">Nucleus</keyword>
<proteinExistence type="inferred from homology"/>
<evidence type="ECO:0000313" key="15">
    <source>
        <dbReference type="Proteomes" id="UP000246464"/>
    </source>
</evidence>
<evidence type="ECO:0000256" key="12">
    <source>
        <dbReference type="ARBA" id="ARBA00023306"/>
    </source>
</evidence>
<evidence type="ECO:0000256" key="2">
    <source>
        <dbReference type="ARBA" id="ARBA00004496"/>
    </source>
</evidence>
<dbReference type="GO" id="GO:0005737">
    <property type="term" value="C:cytoplasm"/>
    <property type="evidence" value="ECO:0007669"/>
    <property type="project" value="UniProtKB-SubCell"/>
</dbReference>
<keyword evidence="8" id="KW-0159">Chromosome partition</keyword>
<evidence type="ECO:0000313" key="14">
    <source>
        <dbReference type="EMBL" id="AWP11832.1"/>
    </source>
</evidence>
<keyword evidence="7" id="KW-0498">Mitosis</keyword>
<evidence type="ECO:0000256" key="7">
    <source>
        <dbReference type="ARBA" id="ARBA00022776"/>
    </source>
</evidence>
<keyword evidence="15" id="KW-1185">Reference proteome</keyword>
<dbReference type="EMBL" id="CP026255">
    <property type="protein sequence ID" value="AWP11832.1"/>
    <property type="molecule type" value="Genomic_DNA"/>
</dbReference>
<evidence type="ECO:0000256" key="9">
    <source>
        <dbReference type="ARBA" id="ARBA00022843"/>
    </source>
</evidence>
<name>A0A2U9CA94_SCOMX</name>
<reference evidence="14 15" key="1">
    <citation type="submission" date="2017-12" db="EMBL/GenBank/DDBJ databases">
        <title>Integrating genomic resources of turbot (Scophthalmus maximus) in depth evaluation of genetic and physical mapping variation across individuals.</title>
        <authorList>
            <person name="Martinez P."/>
        </authorList>
    </citation>
    <scope>NUCLEOTIDE SEQUENCE [LARGE SCALE GENOMIC DNA]</scope>
</reference>
<organism evidence="14 15">
    <name type="scientific">Scophthalmus maximus</name>
    <name type="common">Turbot</name>
    <name type="synonym">Psetta maxima</name>
    <dbReference type="NCBI Taxonomy" id="52904"/>
    <lineage>
        <taxon>Eukaryota</taxon>
        <taxon>Metazoa</taxon>
        <taxon>Chordata</taxon>
        <taxon>Craniata</taxon>
        <taxon>Vertebrata</taxon>
        <taxon>Euteleostomi</taxon>
        <taxon>Actinopterygii</taxon>
        <taxon>Neopterygii</taxon>
        <taxon>Teleostei</taxon>
        <taxon>Neoteleostei</taxon>
        <taxon>Acanthomorphata</taxon>
        <taxon>Carangaria</taxon>
        <taxon>Pleuronectiformes</taxon>
        <taxon>Pleuronectoidei</taxon>
        <taxon>Scophthalmidae</taxon>
        <taxon>Scophthalmus</taxon>
    </lineage>
</organism>
<comment type="similarity">
    <text evidence="3">Belongs to the securin family.</text>
</comment>
<keyword evidence="4" id="KW-0963">Cytoplasm</keyword>
<dbReference type="GO" id="GO:0051301">
    <property type="term" value="P:cell division"/>
    <property type="evidence" value="ECO:0007669"/>
    <property type="project" value="UniProtKB-KW"/>
</dbReference>
<evidence type="ECO:0000256" key="11">
    <source>
        <dbReference type="ARBA" id="ARBA00023242"/>
    </source>
</evidence>
<dbReference type="GO" id="GO:0051276">
    <property type="term" value="P:chromosome organization"/>
    <property type="evidence" value="ECO:0007669"/>
    <property type="project" value="InterPro"/>
</dbReference>
<evidence type="ECO:0000256" key="8">
    <source>
        <dbReference type="ARBA" id="ARBA00022829"/>
    </source>
</evidence>
<keyword evidence="12" id="KW-0131">Cell cycle</keyword>
<dbReference type="STRING" id="52904.ENSSMAP00000021002"/>
<dbReference type="GO" id="GO:0005634">
    <property type="term" value="C:nucleus"/>
    <property type="evidence" value="ECO:0007669"/>
    <property type="project" value="UniProtKB-SubCell"/>
</dbReference>
<sequence>MSFSSDLMGFDNVLQTLISVLCFSDTMANIIFSERENLQSLHAPTLKMRQRLQSAPEKLLKSPMIAKSFNTPLPSGRKAFGAVNKQISTPAIKAQEKKLLKPQETKVKHAGPTKVEEFPEIEKFIPYDPLEFEKYSIPEDLVPLSSFALAGLACFPQSPHLCEEDLEKFDFLPNPSPVKMPKCSDYCWELDAFLQTLDELTVELPPESVTD</sequence>
<dbReference type="PANTHER" id="PTHR10418:SF2">
    <property type="entry name" value="SECURIN"/>
    <property type="match status" value="1"/>
</dbReference>
<dbReference type="AlphaFoldDB" id="A0A2U9CA94"/>